<feature type="transmembrane region" description="Helical" evidence="2">
    <location>
        <begin position="83"/>
        <end position="104"/>
    </location>
</feature>
<reference evidence="5 6" key="1">
    <citation type="submission" date="2015-05" db="EMBL/GenBank/DDBJ databases">
        <authorList>
            <person name="Fogelqvist Johan"/>
        </authorList>
    </citation>
    <scope>NUCLEOTIDE SEQUENCE [LARGE SCALE GENOMIC DNA]</scope>
    <source>
        <strain evidence="3">VL1</strain>
        <strain evidence="4">VL2</strain>
    </source>
</reference>
<evidence type="ECO:0008006" key="7">
    <source>
        <dbReference type="Google" id="ProtNLM"/>
    </source>
</evidence>
<dbReference type="AlphaFoldDB" id="A0A0G4M618"/>
<dbReference type="Proteomes" id="UP000045706">
    <property type="component" value="Unassembled WGS sequence"/>
</dbReference>
<keyword evidence="2" id="KW-0472">Membrane</keyword>
<dbReference type="EMBL" id="CVQH01021195">
    <property type="protein sequence ID" value="CRK29622.1"/>
    <property type="molecule type" value="Genomic_DNA"/>
</dbReference>
<feature type="compositionally biased region" description="Polar residues" evidence="1">
    <location>
        <begin position="57"/>
        <end position="71"/>
    </location>
</feature>
<evidence type="ECO:0000256" key="1">
    <source>
        <dbReference type="SAM" id="MobiDB-lite"/>
    </source>
</evidence>
<feature type="region of interest" description="Disordered" evidence="1">
    <location>
        <begin position="264"/>
        <end position="283"/>
    </location>
</feature>
<feature type="compositionally biased region" description="Polar residues" evidence="1">
    <location>
        <begin position="1"/>
        <end position="18"/>
    </location>
</feature>
<keyword evidence="2" id="KW-0812">Transmembrane</keyword>
<keyword evidence="2" id="KW-1133">Transmembrane helix</keyword>
<evidence type="ECO:0000256" key="2">
    <source>
        <dbReference type="SAM" id="Phobius"/>
    </source>
</evidence>
<evidence type="ECO:0000313" key="4">
    <source>
        <dbReference type="EMBL" id="CRK44285.1"/>
    </source>
</evidence>
<feature type="region of interest" description="Disordered" evidence="1">
    <location>
        <begin position="1"/>
        <end position="20"/>
    </location>
</feature>
<dbReference type="EMBL" id="CVQI01033939">
    <property type="protein sequence ID" value="CRK44285.1"/>
    <property type="molecule type" value="Genomic_DNA"/>
</dbReference>
<keyword evidence="5" id="KW-1185">Reference proteome</keyword>
<evidence type="ECO:0000313" key="6">
    <source>
        <dbReference type="Proteomes" id="UP000045706"/>
    </source>
</evidence>
<accession>A0A0G4M618</accession>
<evidence type="ECO:0000313" key="5">
    <source>
        <dbReference type="Proteomes" id="UP000044602"/>
    </source>
</evidence>
<evidence type="ECO:0000313" key="3">
    <source>
        <dbReference type="EMBL" id="CRK29622.1"/>
    </source>
</evidence>
<gene>
    <name evidence="3" type="ORF">BN1708_005030</name>
    <name evidence="4" type="ORF">BN1723_000971</name>
</gene>
<feature type="region of interest" description="Disordered" evidence="1">
    <location>
        <begin position="25"/>
        <end position="71"/>
    </location>
</feature>
<name>A0A0G4M618_VERLO</name>
<sequence length="283" mass="29545">MASYQNANNAPEVVQQSIPEVYHPQSAVSPSYHAHSQAPDPTGSPIKPEPATLHPGYTSSPVSDNHSQVTSPKAKRTFCGCTILILILSIIIAALSAAVIGLAVGTGIQTNRANDAKEKLNALSAEAAAAGPATTTVTVSEAVPTETSFSAITHGCSDEKDATSGTDYTTHFSDKVTFTMFCNSNAPPYAPLLALAVPDFDRCMDACASYTKYIKGTFESDSDSVNATCTAVSFIPAWTSKEEAINANAEGNCYLKSGEQRRSALEPVKPGPGETHAAILSAS</sequence>
<organism evidence="3 5">
    <name type="scientific">Verticillium longisporum</name>
    <name type="common">Verticillium dahliae var. longisporum</name>
    <dbReference type="NCBI Taxonomy" id="100787"/>
    <lineage>
        <taxon>Eukaryota</taxon>
        <taxon>Fungi</taxon>
        <taxon>Dikarya</taxon>
        <taxon>Ascomycota</taxon>
        <taxon>Pezizomycotina</taxon>
        <taxon>Sordariomycetes</taxon>
        <taxon>Hypocreomycetidae</taxon>
        <taxon>Glomerellales</taxon>
        <taxon>Plectosphaerellaceae</taxon>
        <taxon>Verticillium</taxon>
    </lineage>
</organism>
<proteinExistence type="predicted"/>
<protein>
    <recommendedName>
        <fullName evidence="7">Apple domain-containing protein</fullName>
    </recommendedName>
</protein>
<dbReference type="Proteomes" id="UP000044602">
    <property type="component" value="Unassembled WGS sequence"/>
</dbReference>